<feature type="transmembrane region" description="Helical" evidence="1">
    <location>
        <begin position="450"/>
        <end position="472"/>
    </location>
</feature>
<evidence type="ECO:0000313" key="3">
    <source>
        <dbReference type="Proteomes" id="UP001342631"/>
    </source>
</evidence>
<reference evidence="2 3" key="1">
    <citation type="journal article" date="2024" name="Arch. Microbiol.">
        <title>Corallococcus caeni sp. nov., a novel myxobacterium isolated from activated sludge.</title>
        <authorList>
            <person name="Tomita S."/>
            <person name="Nakai R."/>
            <person name="Kuroda K."/>
            <person name="Kurashita H."/>
            <person name="Hatamoto M."/>
            <person name="Yamaguchi T."/>
            <person name="Narihiro T."/>
        </authorList>
    </citation>
    <scope>NUCLEOTIDE SEQUENCE [LARGE SCALE GENOMIC DNA]</scope>
    <source>
        <strain evidence="2 3">NO1</strain>
    </source>
</reference>
<sequence length="805" mass="85404">MEPPASLERAEPRVPGPRAAWAVVGASLGLTCLFFHRAVFSAQVFTGRDMLLVYAPLRRYWAERVSHGGFPGWYPFDGLGQSFPGTMLSAAFHPSQWLGLVLSTGAAMKLTVLLCPPLALVGTYALLRLYAVPRAGAFFAGLAFAFSGYLVSLTSSLAYLMAGATLPFALWAAVRFLREATPARAAVASLGLGGVLLAGDTWAYAFANAFVLLLALTEDGPRAVLVRRGLGLVALGAGVAAPQLFAGVAVFAGGAPGASSVEDALRWSVDPLRLPESLLGPFLANTAVERAVPEEIVKPLLHTGGFSTLWSESLFIGVPVFVLAMAGLRFIPLRRQAPFVAAWSALLALALGSALPFYALLYRVLPLWRPFRYPEKLVVHLSLGLALLAGFGWKAIVASPERMRWAARAAGVLAGLLALVAIAERTAGAWSHAFVLARWPQVPAPTLDTLSHAFSTASLIAAGLAVGCALVLPGLAESRARMAVLMALQLGAAFTANEPLCILGTEELLDSPPPFIETVKAWADRTGTSVPRVASRIQRFRLPRFEGFEYQDSVALMSRAMLVPDSPALWGVGTAEAYLPAASPRVLHLQDATPGLFTELLPVYGVRFSAYTPADHDALRHKPGVIVAKDPAFELLLVEHPDARPRLSLAKPRCVADAAAALDLLRDAAFRASTQAAVECGDPALSPASDVPLEGRLRVEQDAPEHLVVDVDASEDAVLVINDAWQPGWTALLDGAPTRLLPANVAVRAVPTPRGSHRVELRYRAPGVLPGVCLFAVTCLGLAGAEVLRRRRFPRQTGALTGVGG</sequence>
<feature type="transmembrane region" description="Helical" evidence="1">
    <location>
        <begin position="131"/>
        <end position="150"/>
    </location>
</feature>
<feature type="transmembrane region" description="Helical" evidence="1">
    <location>
        <begin position="194"/>
        <end position="217"/>
    </location>
</feature>
<dbReference type="PANTHER" id="PTHR38454">
    <property type="entry name" value="INTEGRAL MEMBRANE PROTEIN-RELATED"/>
    <property type="match status" value="1"/>
</dbReference>
<feature type="transmembrane region" description="Helical" evidence="1">
    <location>
        <begin position="340"/>
        <end position="365"/>
    </location>
</feature>
<keyword evidence="1" id="KW-1133">Transmembrane helix</keyword>
<evidence type="ECO:0000256" key="1">
    <source>
        <dbReference type="SAM" id="Phobius"/>
    </source>
</evidence>
<dbReference type="InterPro" id="IPR018580">
    <property type="entry name" value="Uncharacterised_YfhO"/>
</dbReference>
<comment type="caution">
    <text evidence="2">The sequence shown here is derived from an EMBL/GenBank/DDBJ whole genome shotgun (WGS) entry which is preliminary data.</text>
</comment>
<feature type="transmembrane region" description="Helical" evidence="1">
    <location>
        <begin position="409"/>
        <end position="430"/>
    </location>
</feature>
<organism evidence="2 3">
    <name type="scientific">Corallococcus caeni</name>
    <dbReference type="NCBI Taxonomy" id="3082388"/>
    <lineage>
        <taxon>Bacteria</taxon>
        <taxon>Pseudomonadati</taxon>
        <taxon>Myxococcota</taxon>
        <taxon>Myxococcia</taxon>
        <taxon>Myxococcales</taxon>
        <taxon>Cystobacterineae</taxon>
        <taxon>Myxococcaceae</taxon>
        <taxon>Corallococcus</taxon>
    </lineage>
</organism>
<keyword evidence="3" id="KW-1185">Reference proteome</keyword>
<feature type="transmembrane region" description="Helical" evidence="1">
    <location>
        <begin position="767"/>
        <end position="785"/>
    </location>
</feature>
<dbReference type="EMBL" id="BTTX01000002">
    <property type="protein sequence ID" value="GMU05987.1"/>
    <property type="molecule type" value="Genomic_DNA"/>
</dbReference>
<feature type="transmembrane region" description="Helical" evidence="1">
    <location>
        <begin position="20"/>
        <end position="40"/>
    </location>
</feature>
<proteinExistence type="predicted"/>
<dbReference type="Proteomes" id="UP001342631">
    <property type="component" value="Unassembled WGS sequence"/>
</dbReference>
<feature type="transmembrane region" description="Helical" evidence="1">
    <location>
        <begin position="377"/>
        <end position="397"/>
    </location>
</feature>
<name>A0ABQ6QPQ1_9BACT</name>
<evidence type="ECO:0008006" key="4">
    <source>
        <dbReference type="Google" id="ProtNLM"/>
    </source>
</evidence>
<accession>A0ABQ6QPQ1</accession>
<gene>
    <name evidence="2" type="ORF">ASNO1_22400</name>
</gene>
<keyword evidence="1" id="KW-0472">Membrane</keyword>
<keyword evidence="1" id="KW-0812">Transmembrane</keyword>
<dbReference type="RefSeq" id="WP_338276806.1">
    <property type="nucleotide sequence ID" value="NZ_BTTX01000002.1"/>
</dbReference>
<feature type="transmembrane region" description="Helical" evidence="1">
    <location>
        <begin position="229"/>
        <end position="252"/>
    </location>
</feature>
<feature type="transmembrane region" description="Helical" evidence="1">
    <location>
        <begin position="309"/>
        <end position="328"/>
    </location>
</feature>
<evidence type="ECO:0000313" key="2">
    <source>
        <dbReference type="EMBL" id="GMU05987.1"/>
    </source>
</evidence>
<protein>
    <recommendedName>
        <fullName evidence="4">YfhO family protein</fullName>
    </recommendedName>
</protein>
<dbReference type="PANTHER" id="PTHR38454:SF1">
    <property type="entry name" value="INTEGRAL MEMBRANE PROTEIN"/>
    <property type="match status" value="1"/>
</dbReference>